<evidence type="ECO:0000313" key="2">
    <source>
        <dbReference type="Proteomes" id="UP000824782"/>
    </source>
</evidence>
<reference evidence="1" key="1">
    <citation type="thesis" date="2020" institute="ProQuest LLC" country="789 East Eisenhower Parkway, Ann Arbor, MI, USA">
        <title>Comparative Genomics and Chromosome Evolution.</title>
        <authorList>
            <person name="Mudd A.B."/>
        </authorList>
    </citation>
    <scope>NUCLEOTIDE SEQUENCE</scope>
    <source>
        <strain evidence="1">237g6f4</strain>
        <tissue evidence="1">Blood</tissue>
    </source>
</reference>
<dbReference type="Proteomes" id="UP000824782">
    <property type="component" value="Unassembled WGS sequence"/>
</dbReference>
<sequence length="105" mass="11974">MPRSYRMCGRRQGVRIKGCSQLWYVMPNNDHNMPGIIVTSITVAPVKQKMLKVHKLLEGRILSSIKLVQWFSSVLKIGNSGKQGYIYKRAAPNKYPPIHRKAPVL</sequence>
<name>A0AAV7B990_ENGPU</name>
<proteinExistence type="predicted"/>
<gene>
    <name evidence="1" type="ORF">GDO81_014275</name>
</gene>
<organism evidence="1 2">
    <name type="scientific">Engystomops pustulosus</name>
    <name type="common">Tungara frog</name>
    <name type="synonym">Physalaemus pustulosus</name>
    <dbReference type="NCBI Taxonomy" id="76066"/>
    <lineage>
        <taxon>Eukaryota</taxon>
        <taxon>Metazoa</taxon>
        <taxon>Chordata</taxon>
        <taxon>Craniata</taxon>
        <taxon>Vertebrata</taxon>
        <taxon>Euteleostomi</taxon>
        <taxon>Amphibia</taxon>
        <taxon>Batrachia</taxon>
        <taxon>Anura</taxon>
        <taxon>Neobatrachia</taxon>
        <taxon>Hyloidea</taxon>
        <taxon>Leptodactylidae</taxon>
        <taxon>Leiuperinae</taxon>
        <taxon>Engystomops</taxon>
    </lineage>
</organism>
<protein>
    <submittedName>
        <fullName evidence="1">Uncharacterized protein</fullName>
    </submittedName>
</protein>
<evidence type="ECO:0000313" key="1">
    <source>
        <dbReference type="EMBL" id="KAG8569141.1"/>
    </source>
</evidence>
<keyword evidence="2" id="KW-1185">Reference proteome</keyword>
<dbReference type="AlphaFoldDB" id="A0AAV7B990"/>
<dbReference type="EMBL" id="WNYA01000006">
    <property type="protein sequence ID" value="KAG8569141.1"/>
    <property type="molecule type" value="Genomic_DNA"/>
</dbReference>
<accession>A0AAV7B990</accession>
<comment type="caution">
    <text evidence="1">The sequence shown here is derived from an EMBL/GenBank/DDBJ whole genome shotgun (WGS) entry which is preliminary data.</text>
</comment>